<comment type="PTM">
    <text evidence="5">C-terminal thiocarboxylation occurs in 2 steps, it is first acyl-adenylated (-COAMP) via the hesA/moeB/thiF part of UBA4, then thiocarboxylated (-COSH) via the rhodanese domain of UBA4.</text>
</comment>
<dbReference type="Pfam" id="PF09138">
    <property type="entry name" value="Urm1"/>
    <property type="match status" value="1"/>
</dbReference>
<dbReference type="HAMAP" id="MF_03048">
    <property type="entry name" value="Urm1"/>
    <property type="match status" value="1"/>
</dbReference>
<evidence type="ECO:0000256" key="6">
    <source>
        <dbReference type="RuleBase" id="RU361182"/>
    </source>
</evidence>
<dbReference type="AlphaFoldDB" id="A0A9W8LWV1"/>
<keyword evidence="4 5" id="KW-0833">Ubl conjugation pathway</keyword>
<dbReference type="GO" id="GO:0034227">
    <property type="term" value="P:tRNA thio-modification"/>
    <property type="evidence" value="ECO:0007669"/>
    <property type="project" value="UniProtKB-UniRule"/>
</dbReference>
<comment type="caution">
    <text evidence="7">The sequence shown here is derived from an EMBL/GenBank/DDBJ whole genome shotgun (WGS) entry which is preliminary data.</text>
</comment>
<feature type="cross-link" description="Glycyl lysine isopeptide (Gly-Lys) (interchain with K-? in acceptor proteins)" evidence="5">
    <location>
        <position position="138"/>
    </location>
</feature>
<dbReference type="InterPro" id="IPR015221">
    <property type="entry name" value="Urm1"/>
</dbReference>
<keyword evidence="1 5" id="KW-0963">Cytoplasm</keyword>
<organism evidence="7 8">
    <name type="scientific">Coemansia guatemalensis</name>
    <dbReference type="NCBI Taxonomy" id="2761395"/>
    <lineage>
        <taxon>Eukaryota</taxon>
        <taxon>Fungi</taxon>
        <taxon>Fungi incertae sedis</taxon>
        <taxon>Zoopagomycota</taxon>
        <taxon>Kickxellomycotina</taxon>
        <taxon>Kickxellomycetes</taxon>
        <taxon>Kickxellales</taxon>
        <taxon>Kickxellaceae</taxon>
        <taxon>Coemansia</taxon>
    </lineage>
</organism>
<dbReference type="InterPro" id="IPR012675">
    <property type="entry name" value="Beta-grasp_dom_sf"/>
</dbReference>
<feature type="modified residue" description="1-thioglycine" evidence="5">
    <location>
        <position position="138"/>
    </location>
</feature>
<dbReference type="GO" id="GO:0032447">
    <property type="term" value="P:protein urmylation"/>
    <property type="evidence" value="ECO:0007669"/>
    <property type="project" value="UniProtKB-UniRule"/>
</dbReference>
<dbReference type="Proteomes" id="UP001140094">
    <property type="component" value="Unassembled WGS sequence"/>
</dbReference>
<evidence type="ECO:0000256" key="2">
    <source>
        <dbReference type="ARBA" id="ARBA00022499"/>
    </source>
</evidence>
<accession>A0A9W8LWV1</accession>
<evidence type="ECO:0000313" key="7">
    <source>
        <dbReference type="EMBL" id="KAJ2808935.1"/>
    </source>
</evidence>
<dbReference type="GO" id="GO:0005829">
    <property type="term" value="C:cytosol"/>
    <property type="evidence" value="ECO:0007669"/>
    <property type="project" value="UniProtKB-UniRule"/>
</dbReference>
<reference evidence="7" key="1">
    <citation type="submission" date="2022-07" db="EMBL/GenBank/DDBJ databases">
        <title>Phylogenomic reconstructions and comparative analyses of Kickxellomycotina fungi.</title>
        <authorList>
            <person name="Reynolds N.K."/>
            <person name="Stajich J.E."/>
            <person name="Barry K."/>
            <person name="Grigoriev I.V."/>
            <person name="Crous P."/>
            <person name="Smith M.E."/>
        </authorList>
    </citation>
    <scope>NUCLEOTIDE SEQUENCE</scope>
    <source>
        <strain evidence="7">NRRL 1565</strain>
    </source>
</reference>
<sequence>MASSTSIETAPKSTDTLLPKLDFSAGSLDLVVEFGGGLDALIKQELLKNVNGAKQAQIKFPKQIDQHPATIQDLIFHLRDFYVKDKPELFCVGDKVRPGILVIINEMDWEIVEDNADEYAYKLQDKDHIAFISTLHGG</sequence>
<comment type="similarity">
    <text evidence="5 6">Belongs to the URM1 family.</text>
</comment>
<comment type="function">
    <text evidence="5">Acts as a sulfur carrier required for 2-thiolation of mcm(5)S(2)U at tRNA wobble positions of cytosolic tRNA(Lys), tRNA(Glu) and tRNA(Gln). Serves as sulfur donor in tRNA 2-thiolation reaction by being thiocarboxylated (-COSH) at its C-terminus by the MOCS3 homolog UBA4. The sulfur is then transferred to tRNA to form 2-thiolation of mcm(5)S(2)U. Prior mcm(5) tRNA modification by the elongator complex is required for 2-thiolation. Also acts as a ubiquitin-like protein (UBL) that is covalently conjugated via an isopeptide bond to lysine residues of target proteins such as AHP1. The thiocarboxylated form serves as substrate for conjugation and oxidative stress specifically induces the formation of UBL-protein conjugates.</text>
</comment>
<dbReference type="Gene3D" id="3.10.20.30">
    <property type="match status" value="1"/>
</dbReference>
<evidence type="ECO:0000256" key="4">
    <source>
        <dbReference type="ARBA" id="ARBA00022786"/>
    </source>
</evidence>
<keyword evidence="2 5" id="KW-1017">Isopeptide bond</keyword>
<gene>
    <name evidence="5 7" type="primary">URM1</name>
    <name evidence="7" type="ORF">H4R20_000529</name>
</gene>
<evidence type="ECO:0000256" key="1">
    <source>
        <dbReference type="ARBA" id="ARBA00022490"/>
    </source>
</evidence>
<keyword evidence="3 5" id="KW-0819">tRNA processing</keyword>
<evidence type="ECO:0000313" key="8">
    <source>
        <dbReference type="Proteomes" id="UP001140094"/>
    </source>
</evidence>
<evidence type="ECO:0000256" key="5">
    <source>
        <dbReference type="HAMAP-Rule" id="MF_03048"/>
    </source>
</evidence>
<dbReference type="SUPFAM" id="SSF54285">
    <property type="entry name" value="MoaD/ThiS"/>
    <property type="match status" value="1"/>
</dbReference>
<dbReference type="CDD" id="cd01764">
    <property type="entry name" value="Ubl_Urm1"/>
    <property type="match status" value="1"/>
</dbReference>
<evidence type="ECO:0000256" key="3">
    <source>
        <dbReference type="ARBA" id="ARBA00022694"/>
    </source>
</evidence>
<proteinExistence type="inferred from homology"/>
<dbReference type="GO" id="GO:0002098">
    <property type="term" value="P:tRNA wobble uridine modification"/>
    <property type="evidence" value="ECO:0007669"/>
    <property type="project" value="UniProtKB-UniRule"/>
</dbReference>
<comment type="pathway">
    <text evidence="5 6">tRNA modification; 5-methoxycarbonylmethyl-2-thiouridine-tRNA biosynthesis.</text>
</comment>
<name>A0A9W8LWV1_9FUNG</name>
<comment type="subcellular location">
    <subcellularLocation>
        <location evidence="5 6">Cytoplasm</location>
    </subcellularLocation>
</comment>
<dbReference type="PANTHER" id="PTHR14986">
    <property type="entry name" value="RURM1 PROTEIN"/>
    <property type="match status" value="1"/>
</dbReference>
<keyword evidence="8" id="KW-1185">Reference proteome</keyword>
<dbReference type="InterPro" id="IPR016155">
    <property type="entry name" value="Mopterin_synth/thiamin_S_b"/>
</dbReference>
<protein>
    <recommendedName>
        <fullName evidence="5 6">Ubiquitin-related modifier 1</fullName>
    </recommendedName>
</protein>
<dbReference type="OrthoDB" id="10248987at2759"/>
<dbReference type="EMBL" id="JANBUO010000017">
    <property type="protein sequence ID" value="KAJ2808935.1"/>
    <property type="molecule type" value="Genomic_DNA"/>
</dbReference>